<evidence type="ECO:0000313" key="2">
    <source>
        <dbReference type="Proteomes" id="UP001243375"/>
    </source>
</evidence>
<reference evidence="1" key="1">
    <citation type="submission" date="2023-04" db="EMBL/GenBank/DDBJ databases">
        <title>Draft Genome sequencing of Naganishia species isolated from polar environments using Oxford Nanopore Technology.</title>
        <authorList>
            <person name="Leo P."/>
            <person name="Venkateswaran K."/>
        </authorList>
    </citation>
    <scope>NUCLEOTIDE SEQUENCE</scope>
    <source>
        <strain evidence="1">MNA-CCFEE 5425</strain>
    </source>
</reference>
<gene>
    <name evidence="1" type="ORF">QFC22_006457</name>
</gene>
<dbReference type="EMBL" id="JASBWU010000028">
    <property type="protein sequence ID" value="KAJ9111798.1"/>
    <property type="molecule type" value="Genomic_DNA"/>
</dbReference>
<keyword evidence="2" id="KW-1185">Reference proteome</keyword>
<name>A0ACC2WK69_9TREE</name>
<comment type="caution">
    <text evidence="1">The sequence shown here is derived from an EMBL/GenBank/DDBJ whole genome shotgun (WGS) entry which is preliminary data.</text>
</comment>
<accession>A0ACC2WK69</accession>
<sequence length="1047" mass="115234">MAFHTRGQSNPRGASRGTSRGRGRGGGGARGSTRPGGAGPRLPGLLSDELGVPRSTKPFRDTQEPTRGGMRGNARGRGSYHHDSRDRTFAGGGTSRNSSREVQRPPLQKRKRDASPLTPHDEEEQTKEERKKQPKVPKVTIEKGSGFRTKVSSNAITPLARLLASQNKSAPSSSDDDDDKDDEPAKKRKTTTPAKQTKPDPEKAVDPSIMGSKYASSGSGRKKSQAELDEDAEIAWLEYQLRKGKGKSGKGGGEEEGLEDDGLDDLLNFADTIVPYGDEADADGEELDDDEEMFDDDDDAMEDLDMDEHPEEDADMPEEAEDEEELEAFYTSESDNDDDIEGSTAALTKANTDLNAVIHDVPTSSSRKAEPAPPTTTTHPASNTTSFPLAEADKAKYVPPHMRALLASAEAETGTKKVEKTQEQVKLERKMQGLLNKFVVLRFSCPLRFLASRLSEANIESIVGEVEALYRDHSRNSVTSTVTELVINLVSDRANLLDSFVILYAALLAALYKVKGLEFGAHVVQTLVLKYKSLVDQLQGTAAEEEQAGKQPLNMLTLLAELYNFQVISCRLIYDLIRGFIENIVPQGQEVTGVEFPVEGLLKVLRASGSQLRTDDPTSLKDIVQLVQQKTAGQESKMTWVNFGGRETWSGTVTDVFCMGRTRSKFMVETLVNVKNNKMRAIPGGEIAAEATQKMKRFLGVLAHEPIRVSLDDLLNAETKGKWWLVGAAWAGNPLVDRQREQEALKSKETSVTKIVPIVDNDDDDELNLLGMDNHEELIKLAKKQGMNTDIRRSIFIIMMTSDDYVHACDRLSALKFNETQQRDFVRVALHCCGVETRYNPYYTLILQNLCESSFSHRFTFQYAMWDFLREMGETDVGGAAVINSGGHSGTMGFGSDNKVSKTRIANLAKMCGWLIAKGAVDLTIFKPVDFTALQPKTKTFFRTTITYIFLGVRTESPLFKLPASKTSKSGKPVSTQATEDARDLVRATFQKALAHTSLAQGMNFFLRGGEMKKVVNGDMLEEIGDEGRAMVKDGLKVAKEVLVVAV</sequence>
<dbReference type="Proteomes" id="UP001243375">
    <property type="component" value="Unassembled WGS sequence"/>
</dbReference>
<protein>
    <submittedName>
        <fullName evidence="1">Uncharacterized protein</fullName>
    </submittedName>
</protein>
<evidence type="ECO:0000313" key="1">
    <source>
        <dbReference type="EMBL" id="KAJ9111798.1"/>
    </source>
</evidence>
<organism evidence="1 2">
    <name type="scientific">Naganishia vaughanmartiniae</name>
    <dbReference type="NCBI Taxonomy" id="1424756"/>
    <lineage>
        <taxon>Eukaryota</taxon>
        <taxon>Fungi</taxon>
        <taxon>Dikarya</taxon>
        <taxon>Basidiomycota</taxon>
        <taxon>Agaricomycotina</taxon>
        <taxon>Tremellomycetes</taxon>
        <taxon>Filobasidiales</taxon>
        <taxon>Filobasidiaceae</taxon>
        <taxon>Naganishia</taxon>
    </lineage>
</organism>
<proteinExistence type="predicted"/>